<dbReference type="OrthoDB" id="9181290at2"/>
<dbReference type="Proteomes" id="UP000245506">
    <property type="component" value="Unassembled WGS sequence"/>
</dbReference>
<organism evidence="1 2">
    <name type="scientific">Leucothrix arctica</name>
    <dbReference type="NCBI Taxonomy" id="1481894"/>
    <lineage>
        <taxon>Bacteria</taxon>
        <taxon>Pseudomonadati</taxon>
        <taxon>Pseudomonadota</taxon>
        <taxon>Gammaproteobacteria</taxon>
        <taxon>Thiotrichales</taxon>
        <taxon>Thiotrichaceae</taxon>
        <taxon>Leucothrix</taxon>
    </lineage>
</organism>
<keyword evidence="2" id="KW-1185">Reference proteome</keyword>
<protein>
    <submittedName>
        <fullName evidence="1">Uncharacterized protein</fullName>
    </submittedName>
</protein>
<name>A0A317CFX4_9GAMM</name>
<evidence type="ECO:0000313" key="2">
    <source>
        <dbReference type="Proteomes" id="UP000245506"/>
    </source>
</evidence>
<dbReference type="AlphaFoldDB" id="A0A317CFX4"/>
<dbReference type="EMBL" id="QGKL01000029">
    <property type="protein sequence ID" value="PWQ96303.1"/>
    <property type="molecule type" value="Genomic_DNA"/>
</dbReference>
<comment type="caution">
    <text evidence="1">The sequence shown here is derived from an EMBL/GenBank/DDBJ whole genome shotgun (WGS) entry which is preliminary data.</text>
</comment>
<proteinExistence type="predicted"/>
<sequence>MTNSRKHSENTTQTQAANNTRILDEWRSLSLNLKGQPKNYQLHSERILFALQSGLNQFLAGALQDLFIVLGSQGRPLRDRMFSLVLPLIDQHDREYFHEWLSHNSDSTLGCYRALGSVLISKTCQEDMTSTDPFVAKTTGTLIEQSRYAIAQGRVEDAQALLTKAIHSAKGKPDITIVEELLSLLAATRQKDSLETFARNLDQQNFKLSKHWKQVLESSKEW</sequence>
<gene>
    <name evidence="1" type="ORF">DKT75_09965</name>
</gene>
<reference evidence="1 2" key="1">
    <citation type="submission" date="2018-05" db="EMBL/GenBank/DDBJ databases">
        <title>Leucothrix arctica sp. nov., isolated from Arctic seawater.</title>
        <authorList>
            <person name="Choi A."/>
            <person name="Baek K."/>
        </authorList>
    </citation>
    <scope>NUCLEOTIDE SEQUENCE [LARGE SCALE GENOMIC DNA]</scope>
    <source>
        <strain evidence="1 2">IMCC9719</strain>
    </source>
</reference>
<accession>A0A317CFX4</accession>
<evidence type="ECO:0000313" key="1">
    <source>
        <dbReference type="EMBL" id="PWQ96303.1"/>
    </source>
</evidence>
<dbReference type="RefSeq" id="WP_109823275.1">
    <property type="nucleotide sequence ID" value="NZ_QGKL01000029.1"/>
</dbReference>